<dbReference type="InterPro" id="IPR002164">
    <property type="entry name" value="NAP_family"/>
</dbReference>
<evidence type="ECO:0008006" key="4">
    <source>
        <dbReference type="Google" id="ProtNLM"/>
    </source>
</evidence>
<dbReference type="STRING" id="935791.I3EDQ6"/>
<dbReference type="InterPro" id="IPR037231">
    <property type="entry name" value="NAP-like_sf"/>
</dbReference>
<dbReference type="HOGENOM" id="CLU_125119_0_0_1"/>
<name>I3EDQ6_NEMP3</name>
<proteinExistence type="inferred from homology"/>
<gene>
    <name evidence="2" type="ORF">NEQG_02476</name>
</gene>
<dbReference type="InParanoid" id="I3EDQ6"/>
<evidence type="ECO:0000313" key="3">
    <source>
        <dbReference type="Proteomes" id="UP000002872"/>
    </source>
</evidence>
<dbReference type="OrthoDB" id="19419at2759"/>
<accession>I3EDQ6</accession>
<protein>
    <recommendedName>
        <fullName evidence="4">Template-activating factor I</fullName>
    </recommendedName>
</protein>
<dbReference type="Proteomes" id="UP000002872">
    <property type="component" value="Unassembled WGS sequence"/>
</dbReference>
<dbReference type="OMA" id="FRENDYD"/>
<comment type="similarity">
    <text evidence="1">Belongs to the nucleosome assembly protein (NAP) family.</text>
</comment>
<dbReference type="PANTHER" id="PTHR11875">
    <property type="entry name" value="TESTIS-SPECIFIC Y-ENCODED PROTEIN"/>
    <property type="match status" value="1"/>
</dbReference>
<dbReference type="SUPFAM" id="SSF143113">
    <property type="entry name" value="NAP-like"/>
    <property type="match status" value="1"/>
</dbReference>
<dbReference type="AlphaFoldDB" id="I3EDQ6"/>
<evidence type="ECO:0000313" key="2">
    <source>
        <dbReference type="EMBL" id="EIJ87353.1"/>
    </source>
</evidence>
<reference evidence="2" key="1">
    <citation type="submission" date="2011-01" db="EMBL/GenBank/DDBJ databases">
        <title>The Genome Sequence of Nematocida parisii strain ERTm3.</title>
        <authorList>
            <consortium name="The Broad Institute Genome Sequencing Platform"/>
            <consortium name="The Broad Institute Genome Sequencing Center for Infectious Disease"/>
            <person name="Cuomo C."/>
            <person name="Troemel E."/>
            <person name="Young S.K."/>
            <person name="Zeng Q."/>
            <person name="Gargeya S."/>
            <person name="Fitzgerald M."/>
            <person name="Haas B."/>
            <person name="Abouelleil A."/>
            <person name="Alvarado L."/>
            <person name="Arachchi H.M."/>
            <person name="Berlin A."/>
            <person name="Chapman S.B."/>
            <person name="Gearin G."/>
            <person name="Goldberg J."/>
            <person name="Griggs A."/>
            <person name="Gujja S."/>
            <person name="Hansen M."/>
            <person name="Heiman D."/>
            <person name="Howarth C."/>
            <person name="Larimer J."/>
            <person name="Lui A."/>
            <person name="MacDonald P.J.P."/>
            <person name="McCowen C."/>
            <person name="Montmayeur A."/>
            <person name="Murphy C."/>
            <person name="Neiman D."/>
            <person name="Pearson M."/>
            <person name="Priest M."/>
            <person name="Roberts A."/>
            <person name="Saif S."/>
            <person name="Shea T."/>
            <person name="Sisk P."/>
            <person name="Stolte C."/>
            <person name="Sykes S."/>
            <person name="Wortman J."/>
            <person name="Nusbaum C."/>
            <person name="Birren B."/>
        </authorList>
    </citation>
    <scope>NUCLEOTIDE SEQUENCE</scope>
    <source>
        <strain evidence="2">ERTm3</strain>
    </source>
</reference>
<evidence type="ECO:0000256" key="1">
    <source>
        <dbReference type="ARBA" id="ARBA00009947"/>
    </source>
</evidence>
<organism evidence="2 3">
    <name type="scientific">Nematocida parisii (strain ERTm3)</name>
    <name type="common">Nematode killer fungus</name>
    <dbReference type="NCBI Taxonomy" id="935791"/>
    <lineage>
        <taxon>Eukaryota</taxon>
        <taxon>Fungi</taxon>
        <taxon>Fungi incertae sedis</taxon>
        <taxon>Microsporidia</taxon>
        <taxon>Nematocida</taxon>
    </lineage>
</organism>
<sequence>MVSEEVFTELVNIQTKVDAANTETLKEEHKLKLAHFNNLKQILSERDKITKDIEGFWETVLVESEFIEVLGEMDYKEDQSELPIDVSWVSEVIVEYREDYKYYVGIKAKENPFFENTFLEKEFSLFENPNCVSTQMQWKNKKLLDNPLIRFFTSTDTTDDDANISIFQLLCDIYFNAVYYYVRLDENHSDCSTH</sequence>
<keyword evidence="3" id="KW-1185">Reference proteome</keyword>
<dbReference type="GO" id="GO:0005634">
    <property type="term" value="C:nucleus"/>
    <property type="evidence" value="ECO:0007669"/>
    <property type="project" value="InterPro"/>
</dbReference>
<dbReference type="Gene3D" id="3.30.1120.90">
    <property type="entry name" value="Nucleosome assembly protein"/>
    <property type="match status" value="1"/>
</dbReference>
<dbReference type="VEuPathDB" id="MicrosporidiaDB:NEQG_02476"/>
<dbReference type="EMBL" id="GL870883">
    <property type="protein sequence ID" value="EIJ87353.1"/>
    <property type="molecule type" value="Genomic_DNA"/>
</dbReference>
<dbReference type="GO" id="GO:0006334">
    <property type="term" value="P:nucleosome assembly"/>
    <property type="evidence" value="ECO:0007669"/>
    <property type="project" value="InterPro"/>
</dbReference>